<dbReference type="Proteomes" id="UP001139646">
    <property type="component" value="Unassembled WGS sequence"/>
</dbReference>
<evidence type="ECO:0000313" key="3">
    <source>
        <dbReference type="Proteomes" id="UP001139646"/>
    </source>
</evidence>
<sequence>MSFKENFKKLITKLKSKTVITILGFTCLALLIWFGGPLIAIAGYEPLISISARIILLLIIIIIWGAIKFTTKLKIKNKVKKWLITLLMARRVVQRAQLTIR</sequence>
<dbReference type="RefSeq" id="WP_242286778.1">
    <property type="nucleotide sequence ID" value="NZ_JAKKSL010000002.1"/>
</dbReference>
<organism evidence="2 3">
    <name type="scientific">Colwellia maritima</name>
    <dbReference type="NCBI Taxonomy" id="2912588"/>
    <lineage>
        <taxon>Bacteria</taxon>
        <taxon>Pseudomonadati</taxon>
        <taxon>Pseudomonadota</taxon>
        <taxon>Gammaproteobacteria</taxon>
        <taxon>Alteromonadales</taxon>
        <taxon>Colwelliaceae</taxon>
        <taxon>Colwellia</taxon>
    </lineage>
</organism>
<keyword evidence="1" id="KW-1133">Transmembrane helix</keyword>
<evidence type="ECO:0000256" key="1">
    <source>
        <dbReference type="SAM" id="Phobius"/>
    </source>
</evidence>
<protein>
    <submittedName>
        <fullName evidence="2">Uncharacterized protein</fullName>
    </submittedName>
</protein>
<feature type="transmembrane region" description="Helical" evidence="1">
    <location>
        <begin position="20"/>
        <end position="44"/>
    </location>
</feature>
<keyword evidence="3" id="KW-1185">Reference proteome</keyword>
<name>A0ABS9X3G2_9GAMM</name>
<gene>
    <name evidence="2" type="ORF">L3081_14280</name>
</gene>
<evidence type="ECO:0000313" key="2">
    <source>
        <dbReference type="EMBL" id="MCI2284337.1"/>
    </source>
</evidence>
<feature type="transmembrane region" description="Helical" evidence="1">
    <location>
        <begin position="50"/>
        <end position="71"/>
    </location>
</feature>
<proteinExistence type="predicted"/>
<keyword evidence="1" id="KW-0812">Transmembrane</keyword>
<accession>A0ABS9X3G2</accession>
<dbReference type="EMBL" id="JAKKSL010000002">
    <property type="protein sequence ID" value="MCI2284337.1"/>
    <property type="molecule type" value="Genomic_DNA"/>
</dbReference>
<comment type="caution">
    <text evidence="2">The sequence shown here is derived from an EMBL/GenBank/DDBJ whole genome shotgun (WGS) entry which is preliminary data.</text>
</comment>
<keyword evidence="1" id="KW-0472">Membrane</keyword>
<reference evidence="2" key="1">
    <citation type="submission" date="2022-01" db="EMBL/GenBank/DDBJ databases">
        <title>Colwellia maritima, isolated from seawater.</title>
        <authorList>
            <person name="Kristyanto S."/>
            <person name="Jung J."/>
            <person name="Jeon C.O."/>
        </authorList>
    </citation>
    <scope>NUCLEOTIDE SEQUENCE</scope>
    <source>
        <strain evidence="2">MSW7</strain>
    </source>
</reference>